<evidence type="ECO:0000256" key="6">
    <source>
        <dbReference type="SAM" id="SignalP"/>
    </source>
</evidence>
<dbReference type="GO" id="GO:0006004">
    <property type="term" value="P:fucose metabolic process"/>
    <property type="evidence" value="ECO:0007669"/>
    <property type="project" value="TreeGrafter"/>
</dbReference>
<evidence type="ECO:0000256" key="2">
    <source>
        <dbReference type="ARBA" id="ARBA00012662"/>
    </source>
</evidence>
<dbReference type="Gene3D" id="3.20.20.80">
    <property type="entry name" value="Glycosidases"/>
    <property type="match status" value="1"/>
</dbReference>
<dbReference type="PANTHER" id="PTHR10030">
    <property type="entry name" value="ALPHA-L-FUCOSIDASE"/>
    <property type="match status" value="1"/>
</dbReference>
<proteinExistence type="inferred from homology"/>
<dbReference type="SMART" id="SM00812">
    <property type="entry name" value="Alpha_L_fucos"/>
    <property type="match status" value="1"/>
</dbReference>
<evidence type="ECO:0000259" key="7">
    <source>
        <dbReference type="Pfam" id="PF01120"/>
    </source>
</evidence>
<dbReference type="InterPro" id="IPR057739">
    <property type="entry name" value="Glyco_hydro_29_N"/>
</dbReference>
<sequence length="1043" mass="117743">MKARTLTVWMTGLLLSASFTSNAQNVPVATGRYTPDWDNLAQWECPEWFQNVKFGIWAHWDPQSQGADGDWYGRGMYFKGGGNYNWHVSHFGDPCVAGTDYGYKDLCNAWKAEKWEPEYLIRLYYDMGARYFFAMGQHHDNFDCWDSPYQPWNSVNIGPKRDVVGEWAKACEKYDLPLGVSMHGSHAWLWFEIAQQYDANMTKEDGKGKWWEGYDPQDLYAQRHTPSRGWEDAGTIHSQWTWGNGASQPSEEYKMKFQNRVLQCVNAYHPAMLYFDDTVLPFYGCDESVGLNILAHSYNTDPEMVVTGKVLDSTHKEAMLWDIERGIPDRPQEKPWQTCTCIGGWHYGVKDYNAGYKSAQQVVDMLVDIVSKNGNLLLSIPLKGDGTHDDKEMRFIAEMTDWMEQNGRSIYGTRVWKTFGEGPLVDASNPIYNQGFNEGINYSAKDVRYVVKHARTEQDVDTVFATIMRWPAERTFTFAHLGRANEYFSGEIESIELLGHGAVEHELAMEGLTVQLPIENTNDIAPVFAITFKPGTDKPISLAEFIDYCKPLVEGADGNLKPVNTGSPNVSALSDLGYYVTQAENSLDGTVEEQAAALVVLRKAFQAYLKASVTEAGAPLYAGDNLTVEMLVEAADFSRTPDTRNGKRFGKPANWIVTNFNIPNGSEGVKQGLDAYEGTEALMLGVWDDRTNVDYDCDLSQAAIRRTVHLTPGTYYFGATFNAVYQLSDEAYMYACPETVEDLQTSEIPVRAIAWARLNTAPNNGSWWGITFIVEEEQDVTLGFQANLMMGSGTQEFRATRVQLCRYDESKIVAARDVTLQLLDERSNFSRLDGSVTTRFATPKYWQVENFKIPNEADGIKNGIDNYPGYSCLMLGVWDDRSGNQEGNLSDARIYRKLHLDAGVYTMQAEYQTSYSMSPDAYMFASTKLLATHDIPAKSLARLAINKAGVDDGKWYSISFSIKESQDVYVGWQANLEEGSETQEFRVKDIRMLYEPWQIEDAVIAVKNTPAGQDTHYYNLKGQQLSDAPQHGLYIKNGRKVLK</sequence>
<organism evidence="9">
    <name type="scientific">Paraprevotella clara</name>
    <dbReference type="NCBI Taxonomy" id="454154"/>
    <lineage>
        <taxon>Bacteria</taxon>
        <taxon>Pseudomonadati</taxon>
        <taxon>Bacteroidota</taxon>
        <taxon>Bacteroidia</taxon>
        <taxon>Bacteroidales</taxon>
        <taxon>Prevotellaceae</taxon>
        <taxon>Paraprevotella</taxon>
    </lineage>
</organism>
<dbReference type="InterPro" id="IPR013780">
    <property type="entry name" value="Glyco_hydro_b"/>
</dbReference>
<dbReference type="GO" id="GO:0016139">
    <property type="term" value="P:glycoside catabolic process"/>
    <property type="evidence" value="ECO:0007669"/>
    <property type="project" value="TreeGrafter"/>
</dbReference>
<dbReference type="InterPro" id="IPR017853">
    <property type="entry name" value="GH"/>
</dbReference>
<keyword evidence="4" id="KW-0378">Hydrolase</keyword>
<feature type="domain" description="Glycoside hydrolase family 29 N-terminal" evidence="7">
    <location>
        <begin position="24"/>
        <end position="407"/>
    </location>
</feature>
<dbReference type="Pfam" id="PF01120">
    <property type="entry name" value="Alpha_L_fucos"/>
    <property type="match status" value="1"/>
</dbReference>
<keyword evidence="3 6" id="KW-0732">Signal</keyword>
<dbReference type="SUPFAM" id="SSF51445">
    <property type="entry name" value="(Trans)glycosidases"/>
    <property type="match status" value="1"/>
</dbReference>
<feature type="signal peptide" evidence="6">
    <location>
        <begin position="1"/>
        <end position="23"/>
    </location>
</feature>
<evidence type="ECO:0000313" key="9">
    <source>
        <dbReference type="EMBL" id="VYU54481.1"/>
    </source>
</evidence>
<evidence type="ECO:0000259" key="8">
    <source>
        <dbReference type="Pfam" id="PF16757"/>
    </source>
</evidence>
<accession>A0A6N3FQY8</accession>
<keyword evidence="5" id="KW-0326">Glycosidase</keyword>
<dbReference type="InterPro" id="IPR031919">
    <property type="entry name" value="Fucosidase_C"/>
</dbReference>
<dbReference type="InterPro" id="IPR000933">
    <property type="entry name" value="Glyco_hydro_29"/>
</dbReference>
<dbReference type="EC" id="3.2.1.51" evidence="2"/>
<dbReference type="EMBL" id="CACRUT010000023">
    <property type="protein sequence ID" value="VYU54481.1"/>
    <property type="molecule type" value="Genomic_DNA"/>
</dbReference>
<dbReference type="RefSeq" id="WP_412442365.1">
    <property type="nucleotide sequence ID" value="NZ_CACRUT010000023.1"/>
</dbReference>
<dbReference type="PANTHER" id="PTHR10030:SF37">
    <property type="entry name" value="ALPHA-L-FUCOSIDASE-RELATED"/>
    <property type="match status" value="1"/>
</dbReference>
<feature type="domain" description="Alpha-L-fucosidase C-terminal" evidence="8">
    <location>
        <begin position="445"/>
        <end position="531"/>
    </location>
</feature>
<dbReference type="AlphaFoldDB" id="A0A6N3FQY8"/>
<dbReference type="Pfam" id="PF16757">
    <property type="entry name" value="Fucosidase_C"/>
    <property type="match status" value="1"/>
</dbReference>
<comment type="similarity">
    <text evidence="1">Belongs to the glycosyl hydrolase 29 family.</text>
</comment>
<dbReference type="Gene3D" id="2.60.40.1180">
    <property type="entry name" value="Golgi alpha-mannosidase II"/>
    <property type="match status" value="1"/>
</dbReference>
<dbReference type="GO" id="GO:0004560">
    <property type="term" value="F:alpha-L-fucosidase activity"/>
    <property type="evidence" value="ECO:0007669"/>
    <property type="project" value="InterPro"/>
</dbReference>
<name>A0A6N3FQY8_9BACT</name>
<protein>
    <recommendedName>
        <fullName evidence="2">alpha-L-fucosidase</fullName>
        <ecNumber evidence="2">3.2.1.51</ecNumber>
    </recommendedName>
</protein>
<reference evidence="9" key="1">
    <citation type="submission" date="2019-11" db="EMBL/GenBank/DDBJ databases">
        <authorList>
            <person name="Feng L."/>
        </authorList>
    </citation>
    <scope>NUCLEOTIDE SEQUENCE</scope>
    <source>
        <strain evidence="9">PclaraLFYP37</strain>
    </source>
</reference>
<gene>
    <name evidence="9" type="ORF">PCLFYP37_00176</name>
</gene>
<evidence type="ECO:0000256" key="5">
    <source>
        <dbReference type="ARBA" id="ARBA00023295"/>
    </source>
</evidence>
<evidence type="ECO:0000256" key="1">
    <source>
        <dbReference type="ARBA" id="ARBA00007951"/>
    </source>
</evidence>
<feature type="chain" id="PRO_5026840560" description="alpha-L-fucosidase" evidence="6">
    <location>
        <begin position="24"/>
        <end position="1043"/>
    </location>
</feature>
<dbReference type="GO" id="GO:0005764">
    <property type="term" value="C:lysosome"/>
    <property type="evidence" value="ECO:0007669"/>
    <property type="project" value="TreeGrafter"/>
</dbReference>
<evidence type="ECO:0000256" key="4">
    <source>
        <dbReference type="ARBA" id="ARBA00022801"/>
    </source>
</evidence>
<evidence type="ECO:0000256" key="3">
    <source>
        <dbReference type="ARBA" id="ARBA00022729"/>
    </source>
</evidence>